<gene>
    <name evidence="3" type="ORF">EDM56_23785</name>
</gene>
<comment type="caution">
    <text evidence="3">The sequence shown here is derived from an EMBL/GenBank/DDBJ whole genome shotgun (WGS) entry which is preliminary data.</text>
</comment>
<feature type="domain" description="DUF4931" evidence="1">
    <location>
        <begin position="8"/>
        <end position="131"/>
    </location>
</feature>
<dbReference type="AlphaFoldDB" id="A0A3M8D396"/>
<dbReference type="RefSeq" id="WP_122920426.1">
    <property type="nucleotide sequence ID" value="NZ_RHHQ01000020.1"/>
</dbReference>
<dbReference type="Pfam" id="PF16285">
    <property type="entry name" value="DUF4931_N"/>
    <property type="match status" value="1"/>
</dbReference>
<evidence type="ECO:0000313" key="3">
    <source>
        <dbReference type="EMBL" id="RNB82348.1"/>
    </source>
</evidence>
<dbReference type="Pfam" id="PF20956">
    <property type="entry name" value="DUF4931_C"/>
    <property type="match status" value="1"/>
</dbReference>
<evidence type="ECO:0000313" key="4">
    <source>
        <dbReference type="Proteomes" id="UP000271031"/>
    </source>
</evidence>
<accession>A0A3M8D396</accession>
<dbReference type="OrthoDB" id="1803128at2"/>
<dbReference type="InterPro" id="IPR046322">
    <property type="entry name" value="DUF4931"/>
</dbReference>
<feature type="domain" description="DUF4931" evidence="2">
    <location>
        <begin position="138"/>
        <end position="251"/>
    </location>
</feature>
<protein>
    <submittedName>
        <fullName evidence="3">DUF4931 domain-containing protein</fullName>
    </submittedName>
</protein>
<organism evidence="3 4">
    <name type="scientific">Brevibacillus fluminis</name>
    <dbReference type="NCBI Taxonomy" id="511487"/>
    <lineage>
        <taxon>Bacteria</taxon>
        <taxon>Bacillati</taxon>
        <taxon>Bacillota</taxon>
        <taxon>Bacilli</taxon>
        <taxon>Bacillales</taxon>
        <taxon>Paenibacillaceae</taxon>
        <taxon>Brevibacillus</taxon>
    </lineage>
</organism>
<dbReference type="InterPro" id="IPR036265">
    <property type="entry name" value="HIT-like_sf"/>
</dbReference>
<evidence type="ECO:0000259" key="2">
    <source>
        <dbReference type="Pfam" id="PF20956"/>
    </source>
</evidence>
<dbReference type="EMBL" id="RHHQ01000020">
    <property type="protein sequence ID" value="RNB82348.1"/>
    <property type="molecule type" value="Genomic_DNA"/>
</dbReference>
<proteinExistence type="predicted"/>
<dbReference type="InterPro" id="IPR012361">
    <property type="entry name" value="GalT_short"/>
</dbReference>
<dbReference type="SUPFAM" id="SSF54197">
    <property type="entry name" value="HIT-like"/>
    <property type="match status" value="1"/>
</dbReference>
<dbReference type="Proteomes" id="UP000271031">
    <property type="component" value="Unassembled WGS sequence"/>
</dbReference>
<name>A0A3M8D396_9BACL</name>
<reference evidence="3 4" key="1">
    <citation type="submission" date="2018-10" db="EMBL/GenBank/DDBJ databases">
        <title>Phylogenomics of Brevibacillus.</title>
        <authorList>
            <person name="Dunlap C."/>
        </authorList>
    </citation>
    <scope>NUCLEOTIDE SEQUENCE [LARGE SCALE GENOMIC DNA]</scope>
    <source>
        <strain evidence="3 4">JCM 15716</strain>
    </source>
</reference>
<dbReference type="InterPro" id="IPR049285">
    <property type="entry name" value="DUF4931_C"/>
</dbReference>
<sequence>MKHTHLYFESHIGRQKPENIINREATCPFCDRESLEGVLEERGSIIFLKNKYPVLQDTYQTLIIETDECDSELSVYPKEHLHQLFRFGMEKWMDMEASGEFRSVMFYKNHGPYSGGSLKHPHMQIIGLQHVDYQEHTRLDHFVGVEIDAAQGISCNISSQPRAGFTEFNVILEDLAQIDRMADYVQILTHYILHHFNQRCASYNLFFYHLGGKRLVKVVPRFVTSPLFVGYSIPQVSNNIEEIAKTIQRLYLAER</sequence>
<evidence type="ECO:0000259" key="1">
    <source>
        <dbReference type="Pfam" id="PF16285"/>
    </source>
</evidence>
<dbReference type="PIRSF" id="PIRSF031505">
    <property type="entry name" value="GalT_short"/>
    <property type="match status" value="1"/>
</dbReference>
<dbReference type="Gene3D" id="3.30.428.10">
    <property type="entry name" value="HIT-like"/>
    <property type="match status" value="1"/>
</dbReference>
<keyword evidence="4" id="KW-1185">Reference proteome</keyword>